<dbReference type="SMART" id="SM00870">
    <property type="entry name" value="Asparaginase"/>
    <property type="match status" value="1"/>
</dbReference>
<dbReference type="EMBL" id="CP070608">
    <property type="protein sequence ID" value="QSE97172.1"/>
    <property type="molecule type" value="Genomic_DNA"/>
</dbReference>
<dbReference type="PANTHER" id="PTHR11707">
    <property type="entry name" value="L-ASPARAGINASE"/>
    <property type="match status" value="1"/>
</dbReference>
<dbReference type="FunFam" id="3.40.50.1170:FF:000001">
    <property type="entry name" value="L-asparaginase 2"/>
    <property type="match status" value="1"/>
</dbReference>
<organism evidence="9 10">
    <name type="scientific">Fulvivirga lutea</name>
    <dbReference type="NCBI Taxonomy" id="2810512"/>
    <lineage>
        <taxon>Bacteria</taxon>
        <taxon>Pseudomonadati</taxon>
        <taxon>Bacteroidota</taxon>
        <taxon>Cytophagia</taxon>
        <taxon>Cytophagales</taxon>
        <taxon>Fulvivirgaceae</taxon>
        <taxon>Fulvivirga</taxon>
    </lineage>
</organism>
<dbReference type="CDD" id="cd08963">
    <property type="entry name" value="L-asparaginase_I"/>
    <property type="match status" value="1"/>
</dbReference>
<evidence type="ECO:0000256" key="5">
    <source>
        <dbReference type="PIRSR" id="PIRSR001220-2"/>
    </source>
</evidence>
<dbReference type="PROSITE" id="PS51732">
    <property type="entry name" value="ASN_GLN_ASE_3"/>
    <property type="match status" value="1"/>
</dbReference>
<feature type="domain" description="Asparaginase/glutaminase C-terminal" evidence="8">
    <location>
        <begin position="228"/>
        <end position="343"/>
    </location>
</feature>
<evidence type="ECO:0000256" key="1">
    <source>
        <dbReference type="ARBA" id="ARBA00010518"/>
    </source>
</evidence>
<evidence type="ECO:0000259" key="8">
    <source>
        <dbReference type="Pfam" id="PF17763"/>
    </source>
</evidence>
<dbReference type="PIRSF" id="PIRSF500176">
    <property type="entry name" value="L_ASNase"/>
    <property type="match status" value="1"/>
</dbReference>
<evidence type="ECO:0000259" key="7">
    <source>
        <dbReference type="Pfam" id="PF00710"/>
    </source>
</evidence>
<evidence type="ECO:0000256" key="2">
    <source>
        <dbReference type="ARBA" id="ARBA00012920"/>
    </source>
</evidence>
<dbReference type="PRINTS" id="PR00139">
    <property type="entry name" value="ASNGLNASE"/>
</dbReference>
<evidence type="ECO:0000256" key="6">
    <source>
        <dbReference type="PROSITE-ProRule" id="PRU10100"/>
    </source>
</evidence>
<proteinExistence type="inferred from homology"/>
<dbReference type="AlphaFoldDB" id="A0A974WHE3"/>
<gene>
    <name evidence="9" type="ORF">JR347_16510</name>
</gene>
<keyword evidence="10" id="KW-1185">Reference proteome</keyword>
<dbReference type="KEGG" id="fuv:JR347_16510"/>
<dbReference type="PANTHER" id="PTHR11707:SF28">
    <property type="entry name" value="60 KDA LYSOPHOSPHOLIPASE"/>
    <property type="match status" value="1"/>
</dbReference>
<evidence type="ECO:0000256" key="4">
    <source>
        <dbReference type="PIRSR" id="PIRSR001220-1"/>
    </source>
</evidence>
<dbReference type="InterPro" id="IPR027474">
    <property type="entry name" value="L-asparaginase_N"/>
</dbReference>
<dbReference type="InterPro" id="IPR006033">
    <property type="entry name" value="AsnA_fam"/>
</dbReference>
<dbReference type="InterPro" id="IPR027475">
    <property type="entry name" value="Asparaginase/glutaminase_AS2"/>
</dbReference>
<dbReference type="Proteomes" id="UP000662783">
    <property type="component" value="Chromosome"/>
</dbReference>
<comment type="similarity">
    <text evidence="1">Belongs to the asparaginase 1 family.</text>
</comment>
<dbReference type="NCBIfam" id="TIGR00519">
    <property type="entry name" value="asnASE_I"/>
    <property type="match status" value="1"/>
</dbReference>
<dbReference type="Pfam" id="PF17763">
    <property type="entry name" value="Asparaginase_C"/>
    <property type="match status" value="1"/>
</dbReference>
<dbReference type="SUPFAM" id="SSF53774">
    <property type="entry name" value="Glutaminase/Asparaginase"/>
    <property type="match status" value="1"/>
</dbReference>
<feature type="active site" evidence="6">
    <location>
        <position position="103"/>
    </location>
</feature>
<dbReference type="InterPro" id="IPR006034">
    <property type="entry name" value="Asparaginase/glutaminase-like"/>
</dbReference>
<dbReference type="InterPro" id="IPR040919">
    <property type="entry name" value="Asparaginase_C"/>
</dbReference>
<dbReference type="PIRSF" id="PIRSF001220">
    <property type="entry name" value="L-ASNase_gatD"/>
    <property type="match status" value="1"/>
</dbReference>
<dbReference type="InterPro" id="IPR027473">
    <property type="entry name" value="L-asparaginase_C"/>
</dbReference>
<dbReference type="Gene3D" id="3.40.50.40">
    <property type="match status" value="1"/>
</dbReference>
<dbReference type="SFLD" id="SFLDS00057">
    <property type="entry name" value="Glutaminase/Asparaginase"/>
    <property type="match status" value="1"/>
</dbReference>
<dbReference type="GO" id="GO:0009066">
    <property type="term" value="P:aspartate family amino acid metabolic process"/>
    <property type="evidence" value="ECO:0007669"/>
    <property type="project" value="UniProtKB-ARBA"/>
</dbReference>
<dbReference type="PROSITE" id="PS00917">
    <property type="entry name" value="ASN_GLN_ASE_2"/>
    <property type="match status" value="1"/>
</dbReference>
<dbReference type="InterPro" id="IPR036152">
    <property type="entry name" value="Asp/glu_Ase-like_sf"/>
</dbReference>
<keyword evidence="3" id="KW-0378">Hydrolase</keyword>
<reference evidence="9" key="1">
    <citation type="submission" date="2021-02" db="EMBL/GenBank/DDBJ databases">
        <title>Fulvivirga sp. S481 isolated from sea water.</title>
        <authorList>
            <person name="Bae S.S."/>
            <person name="Baek K."/>
        </authorList>
    </citation>
    <scope>NUCLEOTIDE SEQUENCE</scope>
    <source>
        <strain evidence="9">S481</strain>
    </source>
</reference>
<name>A0A974WHE3_9BACT</name>
<dbReference type="FunFam" id="3.40.50.40:FF:000001">
    <property type="entry name" value="L-asparaginase 1"/>
    <property type="match status" value="1"/>
</dbReference>
<dbReference type="Pfam" id="PF00710">
    <property type="entry name" value="Asparaginase"/>
    <property type="match status" value="1"/>
</dbReference>
<accession>A0A974WHE3</accession>
<sequence>MKITKSNIITSAARPPESTILIIYTGGTLGMIHNEGGALIPFDFSSIMDHIPSLRQLELNITVMSFEEPIDSSNVNPSHWELIGKLIFENYNEFDGFVVLHGTDTMAYTASALSFMLENLTKPVVFTGAQLPISSPRSDARENLITSIVVASSRENGKPIVPEVCIYFDAVLLRGNRSKKVESIHFDAFESENYPLLAEAGVEISYNHKFIHQVDHNKLKFHQSFDTNVAVLKLFPGVSKQSIEAFFSIPQLRGVVIETYGSGNAPTYDWFLEIIKKSIDKGVVVFNVSQCPGGKVDQGRYETSEDLEAIGVIGGADITLEAAISKLMLVLSEEEEIPQIRHRMLNSMCGEMTIN</sequence>
<dbReference type="EC" id="3.5.1.1" evidence="2"/>
<feature type="domain" description="L-asparaginase N-terminal" evidence="7">
    <location>
        <begin position="20"/>
        <end position="209"/>
    </location>
</feature>
<evidence type="ECO:0000256" key="3">
    <source>
        <dbReference type="ARBA" id="ARBA00022801"/>
    </source>
</evidence>
<evidence type="ECO:0000313" key="9">
    <source>
        <dbReference type="EMBL" id="QSE97172.1"/>
    </source>
</evidence>
<protein>
    <recommendedName>
        <fullName evidence="2">asparaginase</fullName>
        <ecNumber evidence="2">3.5.1.1</ecNumber>
    </recommendedName>
</protein>
<dbReference type="InterPro" id="IPR037152">
    <property type="entry name" value="L-asparaginase_N_sf"/>
</dbReference>
<dbReference type="RefSeq" id="WP_205721685.1">
    <property type="nucleotide sequence ID" value="NZ_CP070608.1"/>
</dbReference>
<feature type="active site" description="O-isoaspartyl threonine intermediate" evidence="4">
    <location>
        <position position="28"/>
    </location>
</feature>
<dbReference type="GO" id="GO:0004067">
    <property type="term" value="F:asparaginase activity"/>
    <property type="evidence" value="ECO:0007669"/>
    <property type="project" value="UniProtKB-UniRule"/>
</dbReference>
<feature type="binding site" evidence="5">
    <location>
        <begin position="103"/>
        <end position="104"/>
    </location>
    <ligand>
        <name>substrate</name>
    </ligand>
</feature>
<dbReference type="Gene3D" id="3.40.50.1170">
    <property type="entry name" value="L-asparaginase, N-terminal domain"/>
    <property type="match status" value="1"/>
</dbReference>
<dbReference type="InterPro" id="IPR041725">
    <property type="entry name" value="L-asparaginase_I"/>
</dbReference>
<feature type="binding site" evidence="5">
    <location>
        <position position="72"/>
    </location>
    <ligand>
        <name>substrate</name>
    </ligand>
</feature>
<evidence type="ECO:0000313" key="10">
    <source>
        <dbReference type="Proteomes" id="UP000662783"/>
    </source>
</evidence>